<feature type="domain" description="LysM" evidence="1">
    <location>
        <begin position="159"/>
        <end position="206"/>
    </location>
</feature>
<accession>A0ABR8N2N4</accession>
<evidence type="ECO:0000259" key="1">
    <source>
        <dbReference type="PROSITE" id="PS51782"/>
    </source>
</evidence>
<keyword evidence="3" id="KW-1185">Reference proteome</keyword>
<dbReference type="InterPro" id="IPR018392">
    <property type="entry name" value="LysM"/>
</dbReference>
<evidence type="ECO:0000313" key="3">
    <source>
        <dbReference type="Proteomes" id="UP000609346"/>
    </source>
</evidence>
<dbReference type="InterPro" id="IPR045361">
    <property type="entry name" value="CIS_tube_prot_N"/>
</dbReference>
<comment type="caution">
    <text evidence="2">The sequence shown here is derived from an EMBL/GenBank/DDBJ whole genome shotgun (WGS) entry which is preliminary data.</text>
</comment>
<dbReference type="Proteomes" id="UP000609346">
    <property type="component" value="Unassembled WGS sequence"/>
</dbReference>
<evidence type="ECO:0000313" key="2">
    <source>
        <dbReference type="EMBL" id="MBD3922433.1"/>
    </source>
</evidence>
<dbReference type="EMBL" id="JACXZA010000009">
    <property type="protein sequence ID" value="MBD3922433.1"/>
    <property type="molecule type" value="Genomic_DNA"/>
</dbReference>
<organism evidence="2 3">
    <name type="scientific">Paenibacillus terricola</name>
    <dbReference type="NCBI Taxonomy" id="2763503"/>
    <lineage>
        <taxon>Bacteria</taxon>
        <taxon>Bacillati</taxon>
        <taxon>Bacillota</taxon>
        <taxon>Bacilli</taxon>
        <taxon>Bacillales</taxon>
        <taxon>Paenibacillaceae</taxon>
        <taxon>Paenibacillus</taxon>
    </lineage>
</organism>
<sequence length="210" mass="23071">MALEKALIQPLNDKGAASGPPVKVLFNPTEYSIESSNQFQSVALPGLSAPATQFVSGNSRTLTMELFFDSYERGEDVRTYTRRVTGLMDIDSKLHAPPVCKFIWGKLEFKAVVERVTQKFTMFLDSGIPVRSTLSVTFREYKTISEQLQQGGGLADQTKQLTIQLGLSLSLIADLELGDPSKWRIIAKANGIANPRKLAAGIQIKVPPLE</sequence>
<name>A0ABR8N2N4_9BACL</name>
<dbReference type="PROSITE" id="PS51782">
    <property type="entry name" value="LYSM"/>
    <property type="match status" value="1"/>
</dbReference>
<reference evidence="2 3" key="1">
    <citation type="submission" date="2020-09" db="EMBL/GenBank/DDBJ databases">
        <title>Paenibacillus sp. strain PR3 16S rRNA gene Genome sequencing and assembly.</title>
        <authorList>
            <person name="Kim J."/>
        </authorList>
    </citation>
    <scope>NUCLEOTIDE SEQUENCE [LARGE SCALE GENOMIC DNA]</scope>
    <source>
        <strain evidence="2 3">PR3</strain>
    </source>
</reference>
<gene>
    <name evidence="2" type="ORF">H8B09_27015</name>
</gene>
<dbReference type="Pfam" id="PF19266">
    <property type="entry name" value="CIS_tube"/>
    <property type="match status" value="1"/>
</dbReference>
<proteinExistence type="predicted"/>
<protein>
    <submittedName>
        <fullName evidence="2">Peptidoglycan-binding protein</fullName>
    </submittedName>
</protein>